<dbReference type="PATRIC" id="fig|69.6.peg.3231"/>
<reference evidence="1 2" key="1">
    <citation type="submission" date="2015-11" db="EMBL/GenBank/DDBJ databases">
        <title>Genome sequences of Lysobacter enzymogenes strain C3 and Lysobacter antibioticus ATCC 29479.</title>
        <authorList>
            <person name="Kobayashi D.Y."/>
        </authorList>
    </citation>
    <scope>NUCLEOTIDE SEQUENCE [LARGE SCALE GENOMIC DNA]</scope>
    <source>
        <strain evidence="1 2">C3</strain>
    </source>
</reference>
<dbReference type="Proteomes" id="UP000061569">
    <property type="component" value="Chromosome"/>
</dbReference>
<proteinExistence type="predicted"/>
<dbReference type="CDD" id="cd00413">
    <property type="entry name" value="Glyco_hydrolase_16"/>
    <property type="match status" value="1"/>
</dbReference>
<organism evidence="1 2">
    <name type="scientific">Lysobacter enzymogenes</name>
    <dbReference type="NCBI Taxonomy" id="69"/>
    <lineage>
        <taxon>Bacteria</taxon>
        <taxon>Pseudomonadati</taxon>
        <taxon>Pseudomonadota</taxon>
        <taxon>Gammaproteobacteria</taxon>
        <taxon>Lysobacterales</taxon>
        <taxon>Lysobacteraceae</taxon>
        <taxon>Lysobacter</taxon>
    </lineage>
</organism>
<sequence>MGAGILAASILIVGCSQQADPAAAQAPKPAEPAAAAPAAGDAAVFFDDFNYPDLAAFQGNGWKARTETGHPGIKGATWSAEGLSFHADIADTHGGAVRMSSVTNGKADKTRQTQFCHARKYREGTYAARIFFRDAPSYGPDGDEVIQTFYAISPLKAPMDKNYSETDFEYLPNGGWGENSKPAMWTTSWDTFQLEPWTKVNEFTRHEGSYAGWRTLVLTVADKQLKYYVDGKLFSEHSSAVYPEDFMSINFNLWFMPKGADGSLGPVDSPEMREYQEDIDWVFFREGAALSTADVEKQVAELRGKQVAHLDNVKEQNPPLPSPCGL</sequence>
<dbReference type="SUPFAM" id="SSF49899">
    <property type="entry name" value="Concanavalin A-like lectins/glucanases"/>
    <property type="match status" value="1"/>
</dbReference>
<accession>A0A0S2DJD7</accession>
<dbReference type="EMBL" id="CP013140">
    <property type="protein sequence ID" value="ALN58624.1"/>
    <property type="molecule type" value="Genomic_DNA"/>
</dbReference>
<dbReference type="InterPro" id="IPR013320">
    <property type="entry name" value="ConA-like_dom_sf"/>
</dbReference>
<dbReference type="Gene3D" id="2.60.120.200">
    <property type="match status" value="1"/>
</dbReference>
<protein>
    <submittedName>
        <fullName evidence="1">Hydrolase</fullName>
    </submittedName>
</protein>
<dbReference type="KEGG" id="lez:GLE_3278"/>
<keyword evidence="1" id="KW-0378">Hydrolase</keyword>
<evidence type="ECO:0000313" key="2">
    <source>
        <dbReference type="Proteomes" id="UP000061569"/>
    </source>
</evidence>
<evidence type="ECO:0000313" key="1">
    <source>
        <dbReference type="EMBL" id="ALN58624.1"/>
    </source>
</evidence>
<dbReference type="GO" id="GO:0016787">
    <property type="term" value="F:hydrolase activity"/>
    <property type="evidence" value="ECO:0007669"/>
    <property type="project" value="UniProtKB-KW"/>
</dbReference>
<name>A0A0S2DJD7_LYSEN</name>
<gene>
    <name evidence="1" type="ORF">GLE_3278</name>
</gene>
<dbReference type="STRING" id="69.GLE_3278"/>
<dbReference type="AlphaFoldDB" id="A0A0S2DJD7"/>